<dbReference type="GO" id="GO:0016705">
    <property type="term" value="F:oxidoreductase activity, acting on paired donors, with incorporation or reduction of molecular oxygen"/>
    <property type="evidence" value="ECO:0007669"/>
    <property type="project" value="InterPro"/>
</dbReference>
<dbReference type="CDD" id="cd00302">
    <property type="entry name" value="cytochrome_P450"/>
    <property type="match status" value="1"/>
</dbReference>
<evidence type="ECO:0000313" key="4">
    <source>
        <dbReference type="EMBL" id="MBA2891937.1"/>
    </source>
</evidence>
<keyword evidence="2" id="KW-0349">Heme</keyword>
<evidence type="ECO:0000256" key="1">
    <source>
        <dbReference type="ARBA" id="ARBA00010617"/>
    </source>
</evidence>
<dbReference type="GO" id="GO:0005506">
    <property type="term" value="F:iron ion binding"/>
    <property type="evidence" value="ECO:0007669"/>
    <property type="project" value="InterPro"/>
</dbReference>
<evidence type="ECO:0000313" key="5">
    <source>
        <dbReference type="Proteomes" id="UP000530928"/>
    </source>
</evidence>
<feature type="compositionally biased region" description="Gly residues" evidence="3">
    <location>
        <begin position="294"/>
        <end position="306"/>
    </location>
</feature>
<keyword evidence="2" id="KW-0408">Iron</keyword>
<feature type="compositionally biased region" description="Basic and acidic residues" evidence="3">
    <location>
        <begin position="307"/>
        <end position="344"/>
    </location>
</feature>
<keyword evidence="5" id="KW-1185">Reference proteome</keyword>
<dbReference type="Proteomes" id="UP000530928">
    <property type="component" value="Unassembled WGS sequence"/>
</dbReference>
<proteinExistence type="inferred from homology"/>
<comment type="caution">
    <text evidence="4">The sequence shown here is derived from an EMBL/GenBank/DDBJ whole genome shotgun (WGS) entry which is preliminary data.</text>
</comment>
<dbReference type="RefSeq" id="WP_312894444.1">
    <property type="nucleotide sequence ID" value="NZ_BAABAM010000002.1"/>
</dbReference>
<dbReference type="Gene3D" id="1.10.630.10">
    <property type="entry name" value="Cytochrome P450"/>
    <property type="match status" value="1"/>
</dbReference>
<dbReference type="EMBL" id="JACDUR010000003">
    <property type="protein sequence ID" value="MBA2891937.1"/>
    <property type="molecule type" value="Genomic_DNA"/>
</dbReference>
<dbReference type="AlphaFoldDB" id="A0A7W0HQL5"/>
<reference evidence="4 5" key="1">
    <citation type="submission" date="2020-07" db="EMBL/GenBank/DDBJ databases">
        <title>Genomic Encyclopedia of Type Strains, Phase IV (KMG-IV): sequencing the most valuable type-strain genomes for metagenomic binning, comparative biology and taxonomic classification.</title>
        <authorList>
            <person name="Goeker M."/>
        </authorList>
    </citation>
    <scope>NUCLEOTIDE SEQUENCE [LARGE SCALE GENOMIC DNA]</scope>
    <source>
        <strain evidence="4 5">DSM 45533</strain>
    </source>
</reference>
<evidence type="ECO:0000256" key="3">
    <source>
        <dbReference type="SAM" id="MobiDB-lite"/>
    </source>
</evidence>
<protein>
    <submittedName>
        <fullName evidence="4">Cytochrome P450</fullName>
    </submittedName>
</protein>
<comment type="similarity">
    <text evidence="1 2">Belongs to the cytochrome P450 family.</text>
</comment>
<dbReference type="InterPro" id="IPR036396">
    <property type="entry name" value="Cyt_P450_sf"/>
</dbReference>
<feature type="compositionally biased region" description="Gly residues" evidence="3">
    <location>
        <begin position="270"/>
        <end position="287"/>
    </location>
</feature>
<dbReference type="PANTHER" id="PTHR46696">
    <property type="entry name" value="P450, PUTATIVE (EUROFUNG)-RELATED"/>
    <property type="match status" value="1"/>
</dbReference>
<name>A0A7W0HQL5_9ACTN</name>
<dbReference type="GO" id="GO:0020037">
    <property type="term" value="F:heme binding"/>
    <property type="evidence" value="ECO:0007669"/>
    <property type="project" value="InterPro"/>
</dbReference>
<dbReference type="Pfam" id="PF00067">
    <property type="entry name" value="p450"/>
    <property type="match status" value="1"/>
</dbReference>
<evidence type="ECO:0000256" key="2">
    <source>
        <dbReference type="RuleBase" id="RU000461"/>
    </source>
</evidence>
<dbReference type="SUPFAM" id="SSF48264">
    <property type="entry name" value="Cytochrome P450"/>
    <property type="match status" value="1"/>
</dbReference>
<feature type="region of interest" description="Disordered" evidence="3">
    <location>
        <begin position="253"/>
        <end position="355"/>
    </location>
</feature>
<accession>A0A7W0HQL5</accession>
<gene>
    <name evidence="4" type="ORF">HNR30_003278</name>
</gene>
<keyword evidence="2" id="KW-0479">Metal-binding</keyword>
<dbReference type="GO" id="GO:0004497">
    <property type="term" value="F:monooxygenase activity"/>
    <property type="evidence" value="ECO:0007669"/>
    <property type="project" value="UniProtKB-KW"/>
</dbReference>
<dbReference type="PANTHER" id="PTHR46696:SF1">
    <property type="entry name" value="CYTOCHROME P450 YJIB-RELATED"/>
    <property type="match status" value="1"/>
</dbReference>
<dbReference type="InterPro" id="IPR001128">
    <property type="entry name" value="Cyt_P450"/>
</dbReference>
<dbReference type="PROSITE" id="PS00086">
    <property type="entry name" value="CYTOCHROME_P450"/>
    <property type="match status" value="1"/>
</dbReference>
<keyword evidence="2" id="KW-0503">Monooxygenase</keyword>
<organism evidence="4 5">
    <name type="scientific">Nonomuraea soli</name>
    <dbReference type="NCBI Taxonomy" id="1032476"/>
    <lineage>
        <taxon>Bacteria</taxon>
        <taxon>Bacillati</taxon>
        <taxon>Actinomycetota</taxon>
        <taxon>Actinomycetes</taxon>
        <taxon>Streptosporangiales</taxon>
        <taxon>Streptosporangiaceae</taxon>
        <taxon>Nonomuraea</taxon>
    </lineage>
</organism>
<keyword evidence="2" id="KW-0560">Oxidoreductase</keyword>
<sequence length="487" mass="51101">MTRFLDHEARLYLAAHPFAYPLLRLLARLGPVVRVPRLGVVVNDAAVARRVLMDPAFRKDGPGSPGDLWTPVLGPSVLLNMEGEAHAALRAKLAPLFVPATVRALVADVLAGPLDELEGRLARGETVDLVDTMRLMAGAVICKVIGLGEVSEERARELFADGERVVSMVSLRTRSLSARQVKVAREVLDRIGDIASAAYRDGDPGTVMGRMSELGLSEAEARGAAGAFFLTGTETVATFVPRLVALLHDHGAFGSGPGSGVEREEEPGERPGGGSGRWAGGEPGGPARGEPGDQAGGEPGDPAGGEPGDRAGGEPGDRAGGEAGDEARGRAGEGRGDRPGEGPRDAPGGRAGGEAGLVVDLDRAIEEAMRVTTPTPVMLRSVSRVARVGNVDVRPGDRVMIVTHNCARAAGGFDPSRRHPPELRRLWFGAGAHFCIGYPLAVEEIKAVASVVLRTKVTVVRRRAARGVLLPTYAELLVRRVEPDGIC</sequence>
<dbReference type="InterPro" id="IPR017972">
    <property type="entry name" value="Cyt_P450_CS"/>
</dbReference>